<feature type="transmembrane region" description="Helical" evidence="7">
    <location>
        <begin position="21"/>
        <end position="42"/>
    </location>
</feature>
<dbReference type="RefSeq" id="WP_111319423.1">
    <property type="nucleotide sequence ID" value="NZ_QKZT01000009.1"/>
</dbReference>
<evidence type="ECO:0000256" key="6">
    <source>
        <dbReference type="ARBA" id="ARBA00038076"/>
    </source>
</evidence>
<proteinExistence type="inferred from homology"/>
<dbReference type="Proteomes" id="UP000248882">
    <property type="component" value="Unassembled WGS sequence"/>
</dbReference>
<feature type="domain" description="MacB-like periplasmic core" evidence="9">
    <location>
        <begin position="463"/>
        <end position="638"/>
    </location>
</feature>
<feature type="domain" description="ABC3 transporter permease C-terminal" evidence="8">
    <location>
        <begin position="674"/>
        <end position="787"/>
    </location>
</feature>
<feature type="transmembrane region" description="Helical" evidence="7">
    <location>
        <begin position="723"/>
        <end position="743"/>
    </location>
</feature>
<feature type="transmembrane region" description="Helical" evidence="7">
    <location>
        <begin position="283"/>
        <end position="303"/>
    </location>
</feature>
<protein>
    <submittedName>
        <fullName evidence="10">ABC-type antimicrobial peptide transport system permease subunit</fullName>
    </submittedName>
</protein>
<feature type="transmembrane region" description="Helical" evidence="7">
    <location>
        <begin position="674"/>
        <end position="695"/>
    </location>
</feature>
<evidence type="ECO:0000256" key="1">
    <source>
        <dbReference type="ARBA" id="ARBA00004651"/>
    </source>
</evidence>
<feature type="transmembrane region" description="Helical" evidence="7">
    <location>
        <begin position="377"/>
        <end position="400"/>
    </location>
</feature>
<accession>A0A2W7QZ51</accession>
<dbReference type="GO" id="GO:0022857">
    <property type="term" value="F:transmembrane transporter activity"/>
    <property type="evidence" value="ECO:0007669"/>
    <property type="project" value="TreeGrafter"/>
</dbReference>
<keyword evidence="4 7" id="KW-1133">Transmembrane helix</keyword>
<dbReference type="GO" id="GO:0005886">
    <property type="term" value="C:plasma membrane"/>
    <property type="evidence" value="ECO:0007669"/>
    <property type="project" value="UniProtKB-SubCell"/>
</dbReference>
<evidence type="ECO:0000313" key="11">
    <source>
        <dbReference type="Proteomes" id="UP000248882"/>
    </source>
</evidence>
<evidence type="ECO:0000256" key="5">
    <source>
        <dbReference type="ARBA" id="ARBA00023136"/>
    </source>
</evidence>
<comment type="subcellular location">
    <subcellularLocation>
        <location evidence="1">Cell membrane</location>
        <topology evidence="1">Multi-pass membrane protein</topology>
    </subcellularLocation>
</comment>
<sequence length="794" mass="88492">MIKTYLKIAWRSIIKNRRTSIINIGGLTVGLATAILIGLWIYDEISFDRNFENYENIAQVRLNQTYDGEIRTGENQALQLGDVLRNDFGENFKHVVMSSGIRTPVFSFESKPIITSGAYMEASAPELLSLEMSNGSREGLQNINGILFSESAALNLFGDQNPLGKTVKVDNKLELEVTGVYKDLPPNSFNELDFIASWDMMVKGENLKERVGWGNNWFFTYVQLNEQVDINHVSLAIKDIKRNHIDLETADRIQPELFLNPMNNWHLYSKFENGVSVGGRIDFVYLFGVIGAFVLFLACINFMNLSTASSAKRAQEVGLRKVVGSSRAQLIAQFMSESILVSLFAFLGSLLVVQLALPWFNEVSDKQISIPWTSVTFLLAGIGFTIFTGIVAGSYPAFYLSSFRPIRVLKGAFIAGRFAAIPRKALVVVQFVVSVILIIGTLIVQQQINFAKDRPVGYEKEGLMTVEIRTEDLKDHFEALRQELKATGAVEEISLSQQQITDVWNNNSGFDWEGKDPAMQDVVYTSAVNHEFGKTVGWEIIEGRDFSRDYASDTAGFILNRAAVEYMGFGDDPIGKTIKAFDRTYAVIGVVENTVSKSLYESNQQTAFYIDSFDRSGIINVKLNSAVGISTALAEVEAVFKKYDPGSPFEFSFASEDFAKKYAFEERIGKLTGAFTIIALLISCLGLFALASFVAEQRTKELGIRKVLGASTVHLWEMLTKEFVLLVLISCAIAIPISYRYLSGWLEQFQYRTPLYWWVFVGAGAGAMGITLLTVSFQSIKAALMNPVKSLKSE</sequence>
<dbReference type="OrthoDB" id="5933722at2"/>
<gene>
    <name evidence="10" type="ORF">LV85_02274</name>
</gene>
<evidence type="ECO:0000259" key="9">
    <source>
        <dbReference type="Pfam" id="PF12704"/>
    </source>
</evidence>
<evidence type="ECO:0000256" key="2">
    <source>
        <dbReference type="ARBA" id="ARBA00022475"/>
    </source>
</evidence>
<comment type="similarity">
    <text evidence="6">Belongs to the ABC-4 integral membrane protein family.</text>
</comment>
<keyword evidence="3 7" id="KW-0812">Transmembrane</keyword>
<organism evidence="10 11">
    <name type="scientific">Algoriphagus chordae</name>
    <dbReference type="NCBI Taxonomy" id="237019"/>
    <lineage>
        <taxon>Bacteria</taxon>
        <taxon>Pseudomonadati</taxon>
        <taxon>Bacteroidota</taxon>
        <taxon>Cytophagia</taxon>
        <taxon>Cytophagales</taxon>
        <taxon>Cyclobacteriaceae</taxon>
        <taxon>Algoriphagus</taxon>
    </lineage>
</organism>
<evidence type="ECO:0000256" key="4">
    <source>
        <dbReference type="ARBA" id="ARBA00022989"/>
    </source>
</evidence>
<evidence type="ECO:0000256" key="3">
    <source>
        <dbReference type="ARBA" id="ARBA00022692"/>
    </source>
</evidence>
<feature type="domain" description="MacB-like periplasmic core" evidence="9">
    <location>
        <begin position="20"/>
        <end position="239"/>
    </location>
</feature>
<dbReference type="Pfam" id="PF12704">
    <property type="entry name" value="MacB_PCD"/>
    <property type="match status" value="2"/>
</dbReference>
<keyword evidence="11" id="KW-1185">Reference proteome</keyword>
<dbReference type="PANTHER" id="PTHR30572">
    <property type="entry name" value="MEMBRANE COMPONENT OF TRANSPORTER-RELATED"/>
    <property type="match status" value="1"/>
</dbReference>
<reference evidence="10 11" key="1">
    <citation type="submission" date="2018-06" db="EMBL/GenBank/DDBJ databases">
        <title>Genomic Encyclopedia of Archaeal and Bacterial Type Strains, Phase II (KMG-II): from individual species to whole genera.</title>
        <authorList>
            <person name="Goeker M."/>
        </authorList>
    </citation>
    <scope>NUCLEOTIDE SEQUENCE [LARGE SCALE GENOMIC DNA]</scope>
    <source>
        <strain evidence="10 11">DSM 19830</strain>
    </source>
</reference>
<evidence type="ECO:0000313" key="10">
    <source>
        <dbReference type="EMBL" id="PZX51330.1"/>
    </source>
</evidence>
<dbReference type="InterPro" id="IPR050250">
    <property type="entry name" value="Macrolide_Exporter_MacB"/>
</dbReference>
<dbReference type="EMBL" id="QKZT01000009">
    <property type="protein sequence ID" value="PZX51330.1"/>
    <property type="molecule type" value="Genomic_DNA"/>
</dbReference>
<evidence type="ECO:0000259" key="8">
    <source>
        <dbReference type="Pfam" id="PF02687"/>
    </source>
</evidence>
<feature type="transmembrane region" description="Helical" evidence="7">
    <location>
        <begin position="755"/>
        <end position="775"/>
    </location>
</feature>
<feature type="transmembrane region" description="Helical" evidence="7">
    <location>
        <begin position="339"/>
        <end position="357"/>
    </location>
</feature>
<comment type="caution">
    <text evidence="10">The sequence shown here is derived from an EMBL/GenBank/DDBJ whole genome shotgun (WGS) entry which is preliminary data.</text>
</comment>
<feature type="transmembrane region" description="Helical" evidence="7">
    <location>
        <begin position="425"/>
        <end position="444"/>
    </location>
</feature>
<feature type="domain" description="ABC3 transporter permease C-terminal" evidence="8">
    <location>
        <begin position="289"/>
        <end position="392"/>
    </location>
</feature>
<keyword evidence="2" id="KW-1003">Cell membrane</keyword>
<name>A0A2W7QZ51_9BACT</name>
<dbReference type="Pfam" id="PF02687">
    <property type="entry name" value="FtsX"/>
    <property type="match status" value="2"/>
</dbReference>
<evidence type="ECO:0000256" key="7">
    <source>
        <dbReference type="SAM" id="Phobius"/>
    </source>
</evidence>
<dbReference type="PANTHER" id="PTHR30572:SF4">
    <property type="entry name" value="ABC TRANSPORTER PERMEASE YTRF"/>
    <property type="match status" value="1"/>
</dbReference>
<dbReference type="InterPro" id="IPR025857">
    <property type="entry name" value="MacB_PCD"/>
</dbReference>
<keyword evidence="5 7" id="KW-0472">Membrane</keyword>
<dbReference type="InterPro" id="IPR003838">
    <property type="entry name" value="ABC3_permease_C"/>
</dbReference>
<dbReference type="AlphaFoldDB" id="A0A2W7QZ51"/>